<reference evidence="8" key="1">
    <citation type="submission" date="2018-06" db="EMBL/GenBank/DDBJ databases">
        <authorList>
            <person name="Zhirakovskaya E."/>
        </authorList>
    </citation>
    <scope>NUCLEOTIDE SEQUENCE</scope>
</reference>
<dbReference type="InterPro" id="IPR036873">
    <property type="entry name" value="Rhodanese-like_dom_sf"/>
</dbReference>
<evidence type="ECO:0000259" key="6">
    <source>
        <dbReference type="PROSITE" id="PS50206"/>
    </source>
</evidence>
<evidence type="ECO:0000256" key="1">
    <source>
        <dbReference type="ARBA" id="ARBA00004141"/>
    </source>
</evidence>
<dbReference type="EMBL" id="UOEU01000979">
    <property type="protein sequence ID" value="VAW42885.1"/>
    <property type="molecule type" value="Genomic_DNA"/>
</dbReference>
<dbReference type="CDD" id="cd00158">
    <property type="entry name" value="RHOD"/>
    <property type="match status" value="1"/>
</dbReference>
<feature type="domain" description="Rhodanese" evidence="6">
    <location>
        <begin position="435"/>
        <end position="461"/>
    </location>
</feature>
<dbReference type="InterPro" id="IPR036513">
    <property type="entry name" value="STAS_dom_sf"/>
</dbReference>
<dbReference type="InterPro" id="IPR011547">
    <property type="entry name" value="SLC26A/SulP_dom"/>
</dbReference>
<dbReference type="Gene3D" id="3.30.750.24">
    <property type="entry name" value="STAS domain"/>
    <property type="match status" value="1"/>
</dbReference>
<dbReference type="GO" id="GO:0055085">
    <property type="term" value="P:transmembrane transport"/>
    <property type="evidence" value="ECO:0007669"/>
    <property type="project" value="InterPro"/>
</dbReference>
<dbReference type="PROSITE" id="PS50801">
    <property type="entry name" value="STAS"/>
    <property type="match status" value="1"/>
</dbReference>
<feature type="transmembrane region" description="Helical" evidence="5">
    <location>
        <begin position="12"/>
        <end position="35"/>
    </location>
</feature>
<dbReference type="SUPFAM" id="SSF52821">
    <property type="entry name" value="Rhodanese/Cell cycle control phosphatase"/>
    <property type="match status" value="1"/>
</dbReference>
<proteinExistence type="predicted"/>
<evidence type="ECO:0000256" key="4">
    <source>
        <dbReference type="ARBA" id="ARBA00023136"/>
    </source>
</evidence>
<keyword evidence="4 5" id="KW-0472">Membrane</keyword>
<dbReference type="Pfam" id="PF01740">
    <property type="entry name" value="STAS"/>
    <property type="match status" value="1"/>
</dbReference>
<keyword evidence="2 5" id="KW-0812">Transmembrane</keyword>
<feature type="transmembrane region" description="Helical" evidence="5">
    <location>
        <begin position="55"/>
        <end position="74"/>
    </location>
</feature>
<feature type="non-terminal residue" evidence="8">
    <location>
        <position position="462"/>
    </location>
</feature>
<feature type="transmembrane region" description="Helical" evidence="5">
    <location>
        <begin position="95"/>
        <end position="114"/>
    </location>
</feature>
<dbReference type="InterPro" id="IPR002645">
    <property type="entry name" value="STAS_dom"/>
</dbReference>
<name>A0A3B0VH83_9ZZZZ</name>
<evidence type="ECO:0000256" key="2">
    <source>
        <dbReference type="ARBA" id="ARBA00022692"/>
    </source>
</evidence>
<sequence length="462" mass="51053">MRRINSRLPAALIGMVIASLAIFIFGLDEQGVVVIGQLPSGFPPLADLPLFNLDLIRQLSTGALAVAAIGLVETTAIARSVSAQTGQRLDSNQEFVGQGLANIFMGLFSGYPGAGSFTRTAVNFKAGAKSPMAAIFSAIFMLIAIFTLAPLAAFLPISALSGVLIVTAYGMIDREEISRIWRSHPGDAAIMVTTLVGTLLLEIEFAVLWGIILSLGLFIWRTSRPRIQAVLPDEKFSHFVYQPDKEPCPQLAIIEVYGDLYFGAVNHIEEFIVDYASDHPEQRYLLLRLDHVNTCDFSGIHMLESVVRTYRDRGGDVYLVGTNYHVKQMICSSEFDQFLGDDHILEEDEAIGKLFYEKLDPAVCIYECSLRAFKECQNLPKRIALSDIPLLSETKRDHIMMVEPIKLWDWLNPAPLNGNGFGNGNGTAVPTLPYVIDVRQPREYRQGHIVEANLVPLPQILS</sequence>
<gene>
    <name evidence="8" type="ORF">MNBD_CHLOROFLEXI01-2486</name>
</gene>
<accession>A0A3B0VH83</accession>
<protein>
    <submittedName>
        <fullName evidence="8">Uncharacterized protein</fullName>
    </submittedName>
</protein>
<dbReference type="InterPro" id="IPR001763">
    <property type="entry name" value="Rhodanese-like_dom"/>
</dbReference>
<keyword evidence="3 5" id="KW-1133">Transmembrane helix</keyword>
<evidence type="ECO:0000256" key="5">
    <source>
        <dbReference type="SAM" id="Phobius"/>
    </source>
</evidence>
<dbReference type="CDD" id="cd07042">
    <property type="entry name" value="STAS_SulP_like_sulfate_transporter"/>
    <property type="match status" value="1"/>
</dbReference>
<evidence type="ECO:0000313" key="8">
    <source>
        <dbReference type="EMBL" id="VAW42885.1"/>
    </source>
</evidence>
<feature type="transmembrane region" description="Helical" evidence="5">
    <location>
        <begin position="188"/>
        <end position="220"/>
    </location>
</feature>
<organism evidence="8">
    <name type="scientific">hydrothermal vent metagenome</name>
    <dbReference type="NCBI Taxonomy" id="652676"/>
    <lineage>
        <taxon>unclassified sequences</taxon>
        <taxon>metagenomes</taxon>
        <taxon>ecological metagenomes</taxon>
    </lineage>
</organism>
<dbReference type="PANTHER" id="PTHR11814">
    <property type="entry name" value="SULFATE TRANSPORTER"/>
    <property type="match status" value="1"/>
</dbReference>
<dbReference type="SUPFAM" id="SSF52091">
    <property type="entry name" value="SpoIIaa-like"/>
    <property type="match status" value="1"/>
</dbReference>
<feature type="transmembrane region" description="Helical" evidence="5">
    <location>
        <begin position="134"/>
        <end position="167"/>
    </location>
</feature>
<dbReference type="Pfam" id="PF00916">
    <property type="entry name" value="Sulfate_transp"/>
    <property type="match status" value="1"/>
</dbReference>
<comment type="subcellular location">
    <subcellularLocation>
        <location evidence="1">Membrane</location>
        <topology evidence="1">Multi-pass membrane protein</topology>
    </subcellularLocation>
</comment>
<dbReference type="AlphaFoldDB" id="A0A3B0VH83"/>
<feature type="domain" description="STAS" evidence="7">
    <location>
        <begin position="241"/>
        <end position="330"/>
    </location>
</feature>
<dbReference type="PROSITE" id="PS50206">
    <property type="entry name" value="RHODANESE_3"/>
    <property type="match status" value="1"/>
</dbReference>
<evidence type="ECO:0000256" key="3">
    <source>
        <dbReference type="ARBA" id="ARBA00022989"/>
    </source>
</evidence>
<dbReference type="GO" id="GO:0016020">
    <property type="term" value="C:membrane"/>
    <property type="evidence" value="ECO:0007669"/>
    <property type="project" value="UniProtKB-SubCell"/>
</dbReference>
<dbReference type="InterPro" id="IPR001902">
    <property type="entry name" value="SLC26A/SulP_fam"/>
</dbReference>
<evidence type="ECO:0000259" key="7">
    <source>
        <dbReference type="PROSITE" id="PS50801"/>
    </source>
</evidence>